<evidence type="ECO:0000256" key="1">
    <source>
        <dbReference type="ARBA" id="ARBA00022603"/>
    </source>
</evidence>
<dbReference type="SUPFAM" id="SSF53335">
    <property type="entry name" value="S-adenosyl-L-methionine-dependent methyltransferases"/>
    <property type="match status" value="1"/>
</dbReference>
<dbReference type="Proteomes" id="UP000026999">
    <property type="component" value="Segment"/>
</dbReference>
<dbReference type="GeneID" id="19685829"/>
<dbReference type="EMBL" id="KJ804259">
    <property type="protein sequence ID" value="AIA64114.1"/>
    <property type="molecule type" value="Genomic_DNA"/>
</dbReference>
<dbReference type="InterPro" id="IPR001091">
    <property type="entry name" value="RM_Methyltransferase"/>
</dbReference>
<protein>
    <submittedName>
        <fullName evidence="4">Methyltransferase</fullName>
    </submittedName>
</protein>
<dbReference type="GO" id="GO:0008170">
    <property type="term" value="F:N-methyltransferase activity"/>
    <property type="evidence" value="ECO:0007669"/>
    <property type="project" value="InterPro"/>
</dbReference>
<proteinExistence type="predicted"/>
<evidence type="ECO:0000256" key="2">
    <source>
        <dbReference type="ARBA" id="ARBA00022679"/>
    </source>
</evidence>
<dbReference type="InterPro" id="IPR029063">
    <property type="entry name" value="SAM-dependent_MTases_sf"/>
</dbReference>
<dbReference type="GO" id="GO:0032259">
    <property type="term" value="P:methylation"/>
    <property type="evidence" value="ECO:0007669"/>
    <property type="project" value="UniProtKB-KW"/>
</dbReference>
<dbReference type="PRINTS" id="PR00508">
    <property type="entry name" value="S21N4MTFRASE"/>
</dbReference>
<dbReference type="PANTHER" id="PTHR13370:SF3">
    <property type="entry name" value="TRNA (GUANINE(10)-N2)-METHYLTRANSFERASE HOMOLOG"/>
    <property type="match status" value="1"/>
</dbReference>
<evidence type="ECO:0000313" key="4">
    <source>
        <dbReference type="EMBL" id="AIA64114.1"/>
    </source>
</evidence>
<dbReference type="PANTHER" id="PTHR13370">
    <property type="entry name" value="RNA METHYLASE-RELATED"/>
    <property type="match status" value="1"/>
</dbReference>
<accession>A0A060AFI0</accession>
<evidence type="ECO:0000313" key="5">
    <source>
        <dbReference type="Proteomes" id="UP000026999"/>
    </source>
</evidence>
<keyword evidence="5" id="KW-1185">Reference proteome</keyword>
<organism evidence="4 5">
    <name type="scientific">Staphylococcus phage 6ec</name>
    <dbReference type="NCBI Taxonomy" id="1500386"/>
    <lineage>
        <taxon>Viruses</taxon>
        <taxon>Duplodnaviria</taxon>
        <taxon>Heunggongvirae</taxon>
        <taxon>Uroviricota</taxon>
        <taxon>Caudoviricetes</taxon>
        <taxon>Sextaecvirus</taxon>
        <taxon>Sextaecvirus sextaec</taxon>
    </lineage>
</organism>
<dbReference type="KEGG" id="vg:19685829"/>
<dbReference type="OrthoDB" id="3832at10239"/>
<keyword evidence="1 4" id="KW-0489">Methyltransferase</keyword>
<name>A0A060AFI0_9CAUD</name>
<dbReference type="Gene3D" id="3.40.50.150">
    <property type="entry name" value="Vaccinia Virus protein VP39"/>
    <property type="match status" value="1"/>
</dbReference>
<dbReference type="RefSeq" id="YP_009042593.1">
    <property type="nucleotide sequence ID" value="NC_024355.1"/>
</dbReference>
<feature type="domain" description="DNA methylase N-4/N-6" evidence="3">
    <location>
        <begin position="1"/>
        <end position="114"/>
    </location>
</feature>
<evidence type="ECO:0000259" key="3">
    <source>
        <dbReference type="Pfam" id="PF01555"/>
    </source>
</evidence>
<dbReference type="GO" id="GO:0009007">
    <property type="term" value="F:site-specific DNA-methyltransferase (adenine-specific) activity"/>
    <property type="evidence" value="ECO:0007669"/>
    <property type="project" value="TreeGrafter"/>
</dbReference>
<reference evidence="4 5" key="1">
    <citation type="journal article" date="2014" name="Genome Announc.">
        <title>Complete Genome Sequence of a Staphylococcus epidermidis Bacteriophage Isolated from the Anterior Nares of Humans.</title>
        <authorList>
            <person name="Aswani V.H."/>
            <person name="Tremblay D.M."/>
            <person name="Moineau S."/>
            <person name="Shukla S.K."/>
        </authorList>
    </citation>
    <scope>NUCLEOTIDE SEQUENCE [LARGE SCALE GENOMIC DNA]</scope>
</reference>
<dbReference type="GO" id="GO:0003677">
    <property type="term" value="F:DNA binding"/>
    <property type="evidence" value="ECO:0007669"/>
    <property type="project" value="InterPro"/>
</dbReference>
<dbReference type="Pfam" id="PF01555">
    <property type="entry name" value="N6_N4_Mtase"/>
    <property type="match status" value="1"/>
</dbReference>
<sequence length="121" mass="14314">MPRNRDRRFIFDTEFALYFVKKGAKWTFNRLDEKYERPLIETTVTPKSQKVDKGHPTQKTLYAMEWLLERLTNEGDTILDPFMGSGTTGVACQKLNRDFIGYELSDEYFKMAQKRLQYGLE</sequence>
<dbReference type="InterPro" id="IPR002941">
    <property type="entry name" value="DNA_methylase_N4/N6"/>
</dbReference>
<gene>
    <name evidence="4" type="ORF">PHAGE6E_88</name>
</gene>
<keyword evidence="2 4" id="KW-0808">Transferase</keyword>